<reference evidence="13" key="1">
    <citation type="journal article" date="2019" name="Int. J. Syst. Evol. Microbiol.">
        <title>The Global Catalogue of Microorganisms (GCM) 10K type strain sequencing project: providing services to taxonomists for standard genome sequencing and annotation.</title>
        <authorList>
            <consortium name="The Broad Institute Genomics Platform"/>
            <consortium name="The Broad Institute Genome Sequencing Center for Infectious Disease"/>
            <person name="Wu L."/>
            <person name="Ma J."/>
        </authorList>
    </citation>
    <scope>NUCLEOTIDE SEQUENCE [LARGE SCALE GENOMIC DNA]</scope>
    <source>
        <strain evidence="13">CGMCC 1.10106</strain>
    </source>
</reference>
<evidence type="ECO:0000256" key="2">
    <source>
        <dbReference type="ARBA" id="ARBA00022475"/>
    </source>
</evidence>
<keyword evidence="2 11" id="KW-1003">Cell membrane</keyword>
<comment type="similarity">
    <text evidence="11">Belongs to the KdpC family.</text>
</comment>
<dbReference type="RefSeq" id="WP_188445838.1">
    <property type="nucleotide sequence ID" value="NZ_BMDW01000005.1"/>
</dbReference>
<sequence length="199" mass="20756">MLTELIRAVRPTVVLLFLVTLVTGLLYPATITGIAQVALPVQANGSLISDTKGNPIGSALIAQNFTSPTYFHPRPSAAGKDGYDASASAATNLAPGSKDLRDAIAKRVSDARAEGMTGDIPADLVTTSASGLDPDLSPEAAFLQTSRVAKARGLDVAKVRSLITAQTEEPILGIIGERHVNVLLLNRQLDTLSATTRGK</sequence>
<evidence type="ECO:0000256" key="8">
    <source>
        <dbReference type="ARBA" id="ARBA00022989"/>
    </source>
</evidence>
<evidence type="ECO:0000313" key="13">
    <source>
        <dbReference type="Proteomes" id="UP000618591"/>
    </source>
</evidence>
<dbReference type="InterPro" id="IPR003820">
    <property type="entry name" value="KdpC"/>
</dbReference>
<evidence type="ECO:0000256" key="1">
    <source>
        <dbReference type="ARBA" id="ARBA00022448"/>
    </source>
</evidence>
<evidence type="ECO:0000256" key="10">
    <source>
        <dbReference type="ARBA" id="ARBA00023136"/>
    </source>
</evidence>
<organism evidence="12 13">
    <name type="scientific">Sphingomonas psychrolutea</name>
    <dbReference type="NCBI Taxonomy" id="1259676"/>
    <lineage>
        <taxon>Bacteria</taxon>
        <taxon>Pseudomonadati</taxon>
        <taxon>Pseudomonadota</taxon>
        <taxon>Alphaproteobacteria</taxon>
        <taxon>Sphingomonadales</taxon>
        <taxon>Sphingomonadaceae</taxon>
        <taxon>Sphingomonas</taxon>
    </lineage>
</organism>
<dbReference type="Proteomes" id="UP000618591">
    <property type="component" value="Unassembled WGS sequence"/>
</dbReference>
<keyword evidence="8 11" id="KW-1133">Transmembrane helix</keyword>
<keyword evidence="3 11" id="KW-0633">Potassium transport</keyword>
<gene>
    <name evidence="11 12" type="primary">kdpC</name>
    <name evidence="12" type="ORF">GCM10011395_10610</name>
</gene>
<keyword evidence="5 11" id="KW-0547">Nucleotide-binding</keyword>
<evidence type="ECO:0000256" key="4">
    <source>
        <dbReference type="ARBA" id="ARBA00022692"/>
    </source>
</evidence>
<evidence type="ECO:0000256" key="3">
    <source>
        <dbReference type="ARBA" id="ARBA00022538"/>
    </source>
</evidence>
<comment type="function">
    <text evidence="11">Part of the high-affinity ATP-driven potassium transport (or Kdp) system, which catalyzes the hydrolysis of ATP coupled with the electrogenic transport of potassium into the cytoplasm. This subunit acts as a catalytic chaperone that increases the ATP-binding affinity of the ATP-hydrolyzing subunit KdpB by the formation of a transient KdpB/KdpC/ATP ternary complex.</text>
</comment>
<name>A0ABQ1GED5_9SPHN</name>
<comment type="subcellular location">
    <subcellularLocation>
        <location evidence="11">Cell membrane</location>
        <topology evidence="11">Single-pass membrane protein</topology>
    </subcellularLocation>
</comment>
<keyword evidence="6 11" id="KW-0067">ATP-binding</keyword>
<dbReference type="HAMAP" id="MF_00276">
    <property type="entry name" value="KdpC"/>
    <property type="match status" value="1"/>
</dbReference>
<keyword evidence="4 11" id="KW-0812">Transmembrane</keyword>
<evidence type="ECO:0000256" key="7">
    <source>
        <dbReference type="ARBA" id="ARBA00022958"/>
    </source>
</evidence>
<comment type="caution">
    <text evidence="12">The sequence shown here is derived from an EMBL/GenBank/DDBJ whole genome shotgun (WGS) entry which is preliminary data.</text>
</comment>
<accession>A0ABQ1GED5</accession>
<dbReference type="NCBIfam" id="NF001454">
    <property type="entry name" value="PRK00315.1"/>
    <property type="match status" value="1"/>
</dbReference>
<comment type="subunit">
    <text evidence="11">The system is composed of three essential subunits: KdpA, KdpB and KdpC.</text>
</comment>
<protein>
    <recommendedName>
        <fullName evidence="11">Potassium-transporting ATPase KdpC subunit</fullName>
    </recommendedName>
    <alternativeName>
        <fullName evidence="11">ATP phosphohydrolase [potassium-transporting] C chain</fullName>
    </alternativeName>
    <alternativeName>
        <fullName evidence="11">Potassium-binding and translocating subunit C</fullName>
    </alternativeName>
    <alternativeName>
        <fullName evidence="11">Potassium-translocating ATPase C chain</fullName>
    </alternativeName>
</protein>
<dbReference type="PANTHER" id="PTHR30042">
    <property type="entry name" value="POTASSIUM-TRANSPORTING ATPASE C CHAIN"/>
    <property type="match status" value="1"/>
</dbReference>
<keyword evidence="1 11" id="KW-0813">Transport</keyword>
<keyword evidence="10 11" id="KW-0472">Membrane</keyword>
<keyword evidence="7 11" id="KW-0630">Potassium</keyword>
<keyword evidence="9 11" id="KW-0406">Ion transport</keyword>
<dbReference type="Pfam" id="PF02669">
    <property type="entry name" value="KdpC"/>
    <property type="match status" value="1"/>
</dbReference>
<dbReference type="NCBIfam" id="TIGR00681">
    <property type="entry name" value="kdpC"/>
    <property type="match status" value="1"/>
</dbReference>
<dbReference type="PIRSF" id="PIRSF001296">
    <property type="entry name" value="K_ATPase_KdpC"/>
    <property type="match status" value="1"/>
</dbReference>
<keyword evidence="13" id="KW-1185">Reference proteome</keyword>
<evidence type="ECO:0000256" key="9">
    <source>
        <dbReference type="ARBA" id="ARBA00023065"/>
    </source>
</evidence>
<evidence type="ECO:0000313" key="12">
    <source>
        <dbReference type="EMBL" id="GGA42203.1"/>
    </source>
</evidence>
<dbReference type="PANTHER" id="PTHR30042:SF2">
    <property type="entry name" value="POTASSIUM-TRANSPORTING ATPASE KDPC SUBUNIT"/>
    <property type="match status" value="1"/>
</dbReference>
<evidence type="ECO:0000256" key="11">
    <source>
        <dbReference type="HAMAP-Rule" id="MF_00276"/>
    </source>
</evidence>
<evidence type="ECO:0000256" key="5">
    <source>
        <dbReference type="ARBA" id="ARBA00022741"/>
    </source>
</evidence>
<proteinExistence type="inferred from homology"/>
<evidence type="ECO:0000256" key="6">
    <source>
        <dbReference type="ARBA" id="ARBA00022840"/>
    </source>
</evidence>
<dbReference type="EMBL" id="BMDW01000005">
    <property type="protein sequence ID" value="GGA42203.1"/>
    <property type="molecule type" value="Genomic_DNA"/>
</dbReference>